<dbReference type="HOGENOM" id="CLU_1114142_0_0_11"/>
<accession>C5C3Y5</accession>
<keyword evidence="2" id="KW-1185">Reference proteome</keyword>
<reference evidence="1 2" key="1">
    <citation type="journal article" date="2009" name="Stand. Genomic Sci.">
        <title>Complete genome sequence of Beutenbergia cavernae type strain (HKI 0122).</title>
        <authorList>
            <person name="Land M."/>
            <person name="Pukall R."/>
            <person name="Abt B."/>
            <person name="Goker M."/>
            <person name="Rohde M."/>
            <person name="Glavina Del Rio T."/>
            <person name="Tice H."/>
            <person name="Copeland A."/>
            <person name="Cheng J.F."/>
            <person name="Lucas S."/>
            <person name="Chen F."/>
            <person name="Nolan M."/>
            <person name="Bruce D."/>
            <person name="Goodwin L."/>
            <person name="Pitluck S."/>
            <person name="Ivanova N."/>
            <person name="Mavromatis K."/>
            <person name="Ovchinnikova G."/>
            <person name="Pati A."/>
            <person name="Chen A."/>
            <person name="Palaniappan K."/>
            <person name="Hauser L."/>
            <person name="Chang Y.J."/>
            <person name="Jefferies C.C."/>
            <person name="Saunders E."/>
            <person name="Brettin T."/>
            <person name="Detter J.C."/>
            <person name="Han C."/>
            <person name="Chain P."/>
            <person name="Bristow J."/>
            <person name="Eisen J.A."/>
            <person name="Markowitz V."/>
            <person name="Hugenholtz P."/>
            <person name="Kyrpides N.C."/>
            <person name="Klenk H.P."/>
            <person name="Lapidus A."/>
        </authorList>
    </citation>
    <scope>NUCLEOTIDE SEQUENCE [LARGE SCALE GENOMIC DNA]</scope>
    <source>
        <strain evidence="2">ATCC BAA-8 / DSM 12333 / NBRC 16432</strain>
    </source>
</reference>
<dbReference type="KEGG" id="bcv:Bcav_1642"/>
<sequence>MGVDLDRIAEIRESLDRMHQVAEAVEAEGATAEATDVTGSVTVHVDKAGAISSVVVDADWPQHYEPEELGAVVCSTVRAADAGRLRTVLASVSERLRDSPPATRPMPPASDTLPGGLHAIIAEQPAGAVERRAAEQALKGLVDEVLRAVVDQRGRLESRRHARHDGGAQHGVVATTDGDGRLLDVAYDEVWLRGQSAFVLSLATREAIEHARTAARTTVASEVQAEPLSRLARDLVDPQAVARRLGLLTEGTP</sequence>
<dbReference type="OrthoDB" id="5067989at2"/>
<evidence type="ECO:0000313" key="1">
    <source>
        <dbReference type="EMBL" id="ACQ79898.1"/>
    </source>
</evidence>
<protein>
    <recommendedName>
        <fullName evidence="3">YbaB/EbfC DNA-binding family protein</fullName>
    </recommendedName>
</protein>
<dbReference type="EMBL" id="CP001618">
    <property type="protein sequence ID" value="ACQ79898.1"/>
    <property type="molecule type" value="Genomic_DNA"/>
</dbReference>
<organism evidence="1 2">
    <name type="scientific">Beutenbergia cavernae (strain ATCC BAA-8 / DSM 12333 / CCUG 43141 / JCM 11478 / NBRC 16432 / NCIMB 13614 / HKI 0122)</name>
    <dbReference type="NCBI Taxonomy" id="471853"/>
    <lineage>
        <taxon>Bacteria</taxon>
        <taxon>Bacillati</taxon>
        <taxon>Actinomycetota</taxon>
        <taxon>Actinomycetes</taxon>
        <taxon>Micrococcales</taxon>
        <taxon>Beutenbergiaceae</taxon>
        <taxon>Beutenbergia</taxon>
    </lineage>
</organism>
<dbReference type="RefSeq" id="WP_015882138.1">
    <property type="nucleotide sequence ID" value="NC_012669.1"/>
</dbReference>
<dbReference type="Proteomes" id="UP000007962">
    <property type="component" value="Chromosome"/>
</dbReference>
<evidence type="ECO:0000313" key="2">
    <source>
        <dbReference type="Proteomes" id="UP000007962"/>
    </source>
</evidence>
<dbReference type="STRING" id="471853.Bcav_1642"/>
<name>C5C3Y5_BEUC1</name>
<dbReference type="AlphaFoldDB" id="C5C3Y5"/>
<gene>
    <name evidence="1" type="ordered locus">Bcav_1642</name>
</gene>
<dbReference type="Gene3D" id="3.30.1310.10">
    <property type="entry name" value="Nucleoid-associated protein YbaB-like domain"/>
    <property type="match status" value="1"/>
</dbReference>
<evidence type="ECO:0008006" key="3">
    <source>
        <dbReference type="Google" id="ProtNLM"/>
    </source>
</evidence>
<dbReference type="InterPro" id="IPR036894">
    <property type="entry name" value="YbaB-like_sf"/>
</dbReference>
<proteinExistence type="predicted"/>